<comment type="caution">
    <text evidence="2">The sequence shown here is derived from an EMBL/GenBank/DDBJ whole genome shotgun (WGS) entry which is preliminary data.</text>
</comment>
<dbReference type="Proteomes" id="UP000483820">
    <property type="component" value="Chromosome I"/>
</dbReference>
<organism evidence="2 3">
    <name type="scientific">Caenorhabditis remanei</name>
    <name type="common">Caenorhabditis vulgaris</name>
    <dbReference type="NCBI Taxonomy" id="31234"/>
    <lineage>
        <taxon>Eukaryota</taxon>
        <taxon>Metazoa</taxon>
        <taxon>Ecdysozoa</taxon>
        <taxon>Nematoda</taxon>
        <taxon>Chromadorea</taxon>
        <taxon>Rhabditida</taxon>
        <taxon>Rhabditina</taxon>
        <taxon>Rhabditomorpha</taxon>
        <taxon>Rhabditoidea</taxon>
        <taxon>Rhabditidae</taxon>
        <taxon>Peloderinae</taxon>
        <taxon>Caenorhabditis</taxon>
    </lineage>
</organism>
<dbReference type="AlphaFoldDB" id="A0A6A5HS94"/>
<gene>
    <name evidence="2" type="ORF">GCK72_002885</name>
</gene>
<dbReference type="RefSeq" id="XP_053592316.1">
    <property type="nucleotide sequence ID" value="XM_053723671.1"/>
</dbReference>
<evidence type="ECO:0000313" key="3">
    <source>
        <dbReference type="Proteomes" id="UP000483820"/>
    </source>
</evidence>
<evidence type="ECO:0000313" key="2">
    <source>
        <dbReference type="EMBL" id="KAF1771060.1"/>
    </source>
</evidence>
<feature type="domain" description="SPK" evidence="1">
    <location>
        <begin position="37"/>
        <end position="135"/>
    </location>
</feature>
<accession>A0A6A5HS94</accession>
<feature type="domain" description="SPK" evidence="1">
    <location>
        <begin position="217"/>
        <end position="315"/>
    </location>
</feature>
<dbReference type="CTD" id="78773428"/>
<protein>
    <recommendedName>
        <fullName evidence="1">SPK domain-containing protein</fullName>
    </recommendedName>
</protein>
<dbReference type="InterPro" id="IPR006570">
    <property type="entry name" value="SPK_dom"/>
</dbReference>
<reference evidence="2 3" key="1">
    <citation type="submission" date="2019-12" db="EMBL/GenBank/DDBJ databases">
        <title>Chromosome-level assembly of the Caenorhabditis remanei genome.</title>
        <authorList>
            <person name="Teterina A.A."/>
            <person name="Willis J.H."/>
            <person name="Phillips P.C."/>
        </authorList>
    </citation>
    <scope>NUCLEOTIDE SEQUENCE [LARGE SCALE GENOMIC DNA]</scope>
    <source>
        <strain evidence="2 3">PX506</strain>
        <tissue evidence="2">Whole organism</tissue>
    </source>
</reference>
<dbReference type="GeneID" id="78773428"/>
<sequence length="398" mass="47370">MEDYDENHLGINWKEYLKIVPTEHRNQKIGRSMQIQMLQRLLDEGLQNREPIVMDHFWRKIVDEEQWEGGFKPYNDHYSHVLAKKVEKLIFLPIEYRALILFITSRVVTPDFRNQLEEAECKCEYDNRRRIVKLEVKFKSSQVDSVKNDKEEPQDVPKNLPIEAQGLTNIEKKSRQIHQKMEDYDENHLGINWKEYLKIVPTEHRNQKIGRSMQIQMLQRLLDEGLQNREPIVMDHFWRKIVDEEQWEGGFKPYNDHYSHVLAKKVEKLIFLPIEYRALILFITSRVVTPDFRNQLEEAECKCEYDNRRRIVKLEVKFKSSQVDSVKNDKEEPQDVPKNLPIEAQGLTKEKAPKTRQISGMYAIRAGRERVTNEDFMNAVREVGDALRLETKLDKKPV</sequence>
<proteinExistence type="predicted"/>
<evidence type="ECO:0000259" key="1">
    <source>
        <dbReference type="Pfam" id="PF04435"/>
    </source>
</evidence>
<name>A0A6A5HS94_CAERE</name>
<dbReference type="Pfam" id="PF04435">
    <property type="entry name" value="SPK"/>
    <property type="match status" value="2"/>
</dbReference>
<dbReference type="KEGG" id="crq:GCK72_002885"/>
<dbReference type="EMBL" id="WUAV01000001">
    <property type="protein sequence ID" value="KAF1771060.1"/>
    <property type="molecule type" value="Genomic_DNA"/>
</dbReference>